<dbReference type="SUPFAM" id="SSF75304">
    <property type="entry name" value="Amidase signature (AS) enzymes"/>
    <property type="match status" value="1"/>
</dbReference>
<gene>
    <name evidence="2" type="ORF">A8139_17705</name>
</gene>
<reference evidence="2 3" key="1">
    <citation type="submission" date="2016-06" db="EMBL/GenBank/DDBJ databases">
        <title>The sequenced genome of the ice-adhering bacterium Marinomonas primoryensis, from Antarctica.</title>
        <authorList>
            <person name="Graham L."/>
            <person name="Vance T.D.R."/>
            <person name="Davies P.L."/>
        </authorList>
    </citation>
    <scope>NUCLEOTIDE SEQUENCE [LARGE SCALE GENOMIC DNA]</scope>
    <source>
        <strain evidence="2 3">AceL</strain>
    </source>
</reference>
<evidence type="ECO:0000313" key="3">
    <source>
        <dbReference type="Proteomes" id="UP000249898"/>
    </source>
</evidence>
<dbReference type="InterPro" id="IPR000120">
    <property type="entry name" value="Amidase"/>
</dbReference>
<dbReference type="RefSeq" id="WP_112140198.1">
    <property type="nucleotide sequence ID" value="NZ_CP016181.1"/>
</dbReference>
<dbReference type="AlphaFoldDB" id="A0A2Z4PW55"/>
<dbReference type="InterPro" id="IPR036928">
    <property type="entry name" value="AS_sf"/>
</dbReference>
<organism evidence="2 3">
    <name type="scientific">Marinomonas primoryensis</name>
    <dbReference type="NCBI Taxonomy" id="178399"/>
    <lineage>
        <taxon>Bacteria</taxon>
        <taxon>Pseudomonadati</taxon>
        <taxon>Pseudomonadota</taxon>
        <taxon>Gammaproteobacteria</taxon>
        <taxon>Oceanospirillales</taxon>
        <taxon>Oceanospirillaceae</taxon>
        <taxon>Marinomonas</taxon>
    </lineage>
</organism>
<dbReference type="EMBL" id="CP016181">
    <property type="protein sequence ID" value="AWY01595.1"/>
    <property type="molecule type" value="Genomic_DNA"/>
</dbReference>
<dbReference type="Proteomes" id="UP000249898">
    <property type="component" value="Chromosome"/>
</dbReference>
<dbReference type="Pfam" id="PF01425">
    <property type="entry name" value="Amidase"/>
    <property type="match status" value="1"/>
</dbReference>
<dbReference type="OrthoDB" id="8872210at2"/>
<dbReference type="GO" id="GO:0003824">
    <property type="term" value="F:catalytic activity"/>
    <property type="evidence" value="ECO:0007669"/>
    <property type="project" value="InterPro"/>
</dbReference>
<proteinExistence type="predicted"/>
<dbReference type="InterPro" id="IPR023631">
    <property type="entry name" value="Amidase_dom"/>
</dbReference>
<sequence>MNTKTDLNEMGLCQMLRAIEEGVCTTEAVIQACFDRIEAREPDVGAWQVKRTRDEYVAYYHADKHFFDGSLLKGLPLGVKDIIDTQEMLTEMGSSIHTGRQPIEDASCVALIRAAGGIVLGKTVTTEFAYFKPGKTKNPMDLARTPGGSSSGSAAAIADNMVPMALGSQTAASVIRPAAYCGTIGYVGSRGEFSLRGGQPLAQSLDSLGLFGRNVEDIQLLRAVLLRQPVSIEHRTPKVPKCVLVCHGELVGDTSTAMKRAMQNAIDILKVQGVKVIERETGDRLKEMVNHHINIMAWEVCRNLAIESFHKDQLSEPLVALIEQGLAMDRTTYVASLDAANTCRDWLWSLAPEADVILTPAAPDIAPLGQGATGAPYMSRPWQAMGLPVITIPGMVDSNRIPLGLQLIGRLREDDALLNCANGFKGLLNKENILY</sequence>
<feature type="domain" description="Amidase" evidence="1">
    <location>
        <begin position="29"/>
        <end position="418"/>
    </location>
</feature>
<protein>
    <submittedName>
        <fullName evidence="2">Amidase</fullName>
    </submittedName>
</protein>
<dbReference type="PANTHER" id="PTHR11895">
    <property type="entry name" value="TRANSAMIDASE"/>
    <property type="match status" value="1"/>
</dbReference>
<name>A0A2Z4PW55_9GAMM</name>
<dbReference type="Gene3D" id="3.90.1300.10">
    <property type="entry name" value="Amidase signature (AS) domain"/>
    <property type="match status" value="1"/>
</dbReference>
<dbReference type="PANTHER" id="PTHR11895:SF151">
    <property type="entry name" value="GLUTAMYL-TRNA(GLN) AMIDOTRANSFERASE SUBUNIT A"/>
    <property type="match status" value="1"/>
</dbReference>
<evidence type="ECO:0000313" key="2">
    <source>
        <dbReference type="EMBL" id="AWY01595.1"/>
    </source>
</evidence>
<evidence type="ECO:0000259" key="1">
    <source>
        <dbReference type="Pfam" id="PF01425"/>
    </source>
</evidence>
<accession>A0A2Z4PW55</accession>